<feature type="transmembrane region" description="Helical" evidence="6">
    <location>
        <begin position="79"/>
        <end position="102"/>
    </location>
</feature>
<evidence type="ECO:0000313" key="8">
    <source>
        <dbReference type="EMBL" id="MFM2484748.1"/>
    </source>
</evidence>
<evidence type="ECO:0000256" key="3">
    <source>
        <dbReference type="ARBA" id="ARBA00022692"/>
    </source>
</evidence>
<dbReference type="InterPro" id="IPR050189">
    <property type="entry name" value="MFS_Efflux_Transporters"/>
</dbReference>
<name>A0ABW9G650_9GAMM</name>
<dbReference type="InterPro" id="IPR036259">
    <property type="entry name" value="MFS_trans_sf"/>
</dbReference>
<keyword evidence="5 6" id="KW-0472">Membrane</keyword>
<dbReference type="SUPFAM" id="SSF103473">
    <property type="entry name" value="MFS general substrate transporter"/>
    <property type="match status" value="1"/>
</dbReference>
<evidence type="ECO:0000259" key="7">
    <source>
        <dbReference type="PROSITE" id="PS50850"/>
    </source>
</evidence>
<dbReference type="Proteomes" id="UP001629953">
    <property type="component" value="Unassembled WGS sequence"/>
</dbReference>
<feature type="transmembrane region" description="Helical" evidence="6">
    <location>
        <begin position="331"/>
        <end position="351"/>
    </location>
</feature>
<feature type="transmembrane region" description="Helical" evidence="6">
    <location>
        <begin position="272"/>
        <end position="293"/>
    </location>
</feature>
<keyword evidence="8" id="KW-0762">Sugar transport</keyword>
<feature type="transmembrane region" description="Helical" evidence="6">
    <location>
        <begin position="299"/>
        <end position="319"/>
    </location>
</feature>
<dbReference type="PANTHER" id="PTHR43124">
    <property type="entry name" value="PURINE EFFLUX PUMP PBUE"/>
    <property type="match status" value="1"/>
</dbReference>
<feature type="transmembrane region" description="Helical" evidence="6">
    <location>
        <begin position="137"/>
        <end position="155"/>
    </location>
</feature>
<reference evidence="8 9" key="1">
    <citation type="journal article" date="2013" name="Int. J. Syst. Evol. Microbiol.">
        <title>Celerinatantimonas yamalensis sp. nov., a cold-adapted diazotrophic bacterium from a cold permafrost brine.</title>
        <authorList>
            <person name="Shcherbakova V."/>
            <person name="Chuvilskaya N."/>
            <person name="Rivkina E."/>
            <person name="Demidov N."/>
            <person name="Uchaeva V."/>
            <person name="Suetin S."/>
            <person name="Suzina N."/>
            <person name="Gilichinsky D."/>
        </authorList>
    </citation>
    <scope>NUCLEOTIDE SEQUENCE [LARGE SCALE GENOMIC DNA]</scope>
    <source>
        <strain evidence="8 9">C7</strain>
    </source>
</reference>
<keyword evidence="4 6" id="KW-1133">Transmembrane helix</keyword>
<feature type="transmembrane region" description="Helical" evidence="6">
    <location>
        <begin position="363"/>
        <end position="381"/>
    </location>
</feature>
<dbReference type="Gene3D" id="1.20.1250.20">
    <property type="entry name" value="MFS general substrate transporter like domains"/>
    <property type="match status" value="1"/>
</dbReference>
<dbReference type="PANTHER" id="PTHR43124:SF4">
    <property type="entry name" value="SUGAR EFFLUX TRANSPORTER"/>
    <property type="match status" value="1"/>
</dbReference>
<feature type="transmembrane region" description="Helical" evidence="6">
    <location>
        <begin position="237"/>
        <end position="260"/>
    </location>
</feature>
<proteinExistence type="predicted"/>
<comment type="subcellular location">
    <subcellularLocation>
        <location evidence="1">Cell membrane</location>
        <topology evidence="1">Multi-pass membrane protein</topology>
    </subcellularLocation>
</comment>
<evidence type="ECO:0000256" key="6">
    <source>
        <dbReference type="SAM" id="Phobius"/>
    </source>
</evidence>
<dbReference type="RefSeq" id="WP_408622933.1">
    <property type="nucleotide sequence ID" value="NZ_JBEQCT010000002.1"/>
</dbReference>
<dbReference type="InterPro" id="IPR020846">
    <property type="entry name" value="MFS_dom"/>
</dbReference>
<keyword evidence="2" id="KW-1003">Cell membrane</keyword>
<feature type="transmembrane region" description="Helical" evidence="6">
    <location>
        <begin position="50"/>
        <end position="72"/>
    </location>
</feature>
<evidence type="ECO:0000256" key="4">
    <source>
        <dbReference type="ARBA" id="ARBA00022989"/>
    </source>
</evidence>
<dbReference type="EMBL" id="JBEQCT010000002">
    <property type="protein sequence ID" value="MFM2484748.1"/>
    <property type="molecule type" value="Genomic_DNA"/>
</dbReference>
<evidence type="ECO:0000256" key="2">
    <source>
        <dbReference type="ARBA" id="ARBA00022475"/>
    </source>
</evidence>
<evidence type="ECO:0000256" key="1">
    <source>
        <dbReference type="ARBA" id="ARBA00004651"/>
    </source>
</evidence>
<dbReference type="CDD" id="cd17324">
    <property type="entry name" value="MFS_NepI_like"/>
    <property type="match status" value="1"/>
</dbReference>
<evidence type="ECO:0000256" key="5">
    <source>
        <dbReference type="ARBA" id="ARBA00023136"/>
    </source>
</evidence>
<feature type="domain" description="Major facilitator superfamily (MFS) profile" evidence="7">
    <location>
        <begin position="13"/>
        <end position="386"/>
    </location>
</feature>
<keyword evidence="9" id="KW-1185">Reference proteome</keyword>
<keyword evidence="8" id="KW-0813">Transport</keyword>
<evidence type="ECO:0000313" key="9">
    <source>
        <dbReference type="Proteomes" id="UP001629953"/>
    </source>
</evidence>
<keyword evidence="3 6" id="KW-0812">Transmembrane</keyword>
<dbReference type="PROSITE" id="PS50850">
    <property type="entry name" value="MFS"/>
    <property type="match status" value="1"/>
</dbReference>
<sequence>MQHKHLEWSVWFPVMSLAVAAFIFSTSEFMPVGLLSNIGQTFHYSPAHTGLIITIYAWTVSLTSLPCMLLTGHMERRQLLIWVFVGFILSHILSAVAWSFWILVISRIGVAVTHAIFWAITASLAMRVAPQGHTTKALTMLVLGTSLATILGLPLGRMLSQAINWRWAFLSIGVLASIGLLLIKQYLPPLASKNKAVFHTLPTLLKRPALMSLYALTLLLTTAHFCAYGYIEPFIVYIAHGSANFATAILFIFGIAGILASSLFSPLNRYPFALLAGSIALLALSTYLLLPLATTRGPLLTLILLWGLAITWIGLCLQIRILKLADDAADLATSIFSTVYNIGVGAGALIGQQMIMKLGLAHIGESAALLALLGLVCYYFVNGYSSMHSPLAHHKIH</sequence>
<protein>
    <submittedName>
        <fullName evidence="8">Sugar transporter</fullName>
    </submittedName>
</protein>
<dbReference type="Pfam" id="PF07690">
    <property type="entry name" value="MFS_1"/>
    <property type="match status" value="1"/>
</dbReference>
<feature type="transmembrane region" description="Helical" evidence="6">
    <location>
        <begin position="167"/>
        <end position="187"/>
    </location>
</feature>
<organism evidence="8 9">
    <name type="scientific">Celerinatantimonas yamalensis</name>
    <dbReference type="NCBI Taxonomy" id="559956"/>
    <lineage>
        <taxon>Bacteria</taxon>
        <taxon>Pseudomonadati</taxon>
        <taxon>Pseudomonadota</taxon>
        <taxon>Gammaproteobacteria</taxon>
        <taxon>Celerinatantimonadaceae</taxon>
        <taxon>Celerinatantimonas</taxon>
    </lineage>
</organism>
<feature type="transmembrane region" description="Helical" evidence="6">
    <location>
        <begin position="208"/>
        <end position="231"/>
    </location>
</feature>
<dbReference type="NCBIfam" id="NF002921">
    <property type="entry name" value="PRK03545.1"/>
    <property type="match status" value="1"/>
</dbReference>
<feature type="transmembrane region" description="Helical" evidence="6">
    <location>
        <begin position="12"/>
        <end position="30"/>
    </location>
</feature>
<dbReference type="InterPro" id="IPR011701">
    <property type="entry name" value="MFS"/>
</dbReference>
<gene>
    <name evidence="8" type="ORF">ABUE30_06665</name>
</gene>
<accession>A0ABW9G650</accession>
<comment type="caution">
    <text evidence="8">The sequence shown here is derived from an EMBL/GenBank/DDBJ whole genome shotgun (WGS) entry which is preliminary data.</text>
</comment>